<accession>A0A1W1UKV6</accession>
<dbReference type="SMART" id="SM00418">
    <property type="entry name" value="HTH_ARSR"/>
    <property type="match status" value="1"/>
</dbReference>
<dbReference type="InterPro" id="IPR001845">
    <property type="entry name" value="HTH_ArsR_DNA-bd_dom"/>
</dbReference>
<dbReference type="InterPro" id="IPR045981">
    <property type="entry name" value="DUF5937"/>
</dbReference>
<evidence type="ECO:0000313" key="2">
    <source>
        <dbReference type="EMBL" id="SMB81707.1"/>
    </source>
</evidence>
<dbReference type="SUPFAM" id="SSF46785">
    <property type="entry name" value="Winged helix' DNA-binding domain"/>
    <property type="match status" value="1"/>
</dbReference>
<protein>
    <submittedName>
        <fullName evidence="2">Helix-turn-helix domain-containing protein</fullName>
    </submittedName>
</protein>
<reference evidence="2 3" key="1">
    <citation type="submission" date="2017-04" db="EMBL/GenBank/DDBJ databases">
        <authorList>
            <person name="Afonso C.L."/>
            <person name="Miller P.J."/>
            <person name="Scott M.A."/>
            <person name="Spackman E."/>
            <person name="Goraichik I."/>
            <person name="Dimitrov K.M."/>
            <person name="Suarez D.L."/>
            <person name="Swayne D.E."/>
        </authorList>
    </citation>
    <scope>NUCLEOTIDE SEQUENCE [LARGE SCALE GENOMIC DNA]</scope>
    <source>
        <strain evidence="2 3">KR-140</strain>
    </source>
</reference>
<dbReference type="RefSeq" id="WP_084046019.1">
    <property type="nucleotide sequence ID" value="NZ_FWWU01000005.1"/>
</dbReference>
<dbReference type="InterPro" id="IPR036390">
    <property type="entry name" value="WH_DNA-bd_sf"/>
</dbReference>
<evidence type="ECO:0000313" key="3">
    <source>
        <dbReference type="Proteomes" id="UP000192582"/>
    </source>
</evidence>
<dbReference type="GO" id="GO:0003700">
    <property type="term" value="F:DNA-binding transcription factor activity"/>
    <property type="evidence" value="ECO:0007669"/>
    <property type="project" value="InterPro"/>
</dbReference>
<keyword evidence="3" id="KW-1185">Reference proteome</keyword>
<dbReference type="STRING" id="695939.SAMN00790413_04689"/>
<name>A0A1W1UKV6_9DEIO</name>
<dbReference type="Pfam" id="PF19361">
    <property type="entry name" value="DUF5937"/>
    <property type="match status" value="1"/>
</dbReference>
<dbReference type="OrthoDB" id="154717at2"/>
<dbReference type="AlphaFoldDB" id="A0A1W1UKV6"/>
<evidence type="ECO:0000259" key="1">
    <source>
        <dbReference type="SMART" id="SM00418"/>
    </source>
</evidence>
<gene>
    <name evidence="2" type="ORF">SAMN00790413_04689</name>
</gene>
<dbReference type="Gene3D" id="1.10.10.10">
    <property type="entry name" value="Winged helix-like DNA-binding domain superfamily/Winged helix DNA-binding domain"/>
    <property type="match status" value="1"/>
</dbReference>
<dbReference type="CDD" id="cd00090">
    <property type="entry name" value="HTH_ARSR"/>
    <property type="match status" value="1"/>
</dbReference>
<proteinExistence type="predicted"/>
<organism evidence="2 3">
    <name type="scientific">Deinococcus hopiensis KR-140</name>
    <dbReference type="NCBI Taxonomy" id="695939"/>
    <lineage>
        <taxon>Bacteria</taxon>
        <taxon>Thermotogati</taxon>
        <taxon>Deinococcota</taxon>
        <taxon>Deinococci</taxon>
        <taxon>Deinococcales</taxon>
        <taxon>Deinococcaceae</taxon>
        <taxon>Deinococcus</taxon>
    </lineage>
</organism>
<dbReference type="InterPro" id="IPR036388">
    <property type="entry name" value="WH-like_DNA-bd_sf"/>
</dbReference>
<dbReference type="EMBL" id="FWWU01000005">
    <property type="protein sequence ID" value="SMB81707.1"/>
    <property type="molecule type" value="Genomic_DNA"/>
</dbReference>
<dbReference type="Proteomes" id="UP000192582">
    <property type="component" value="Unassembled WGS sequence"/>
</dbReference>
<dbReference type="InterPro" id="IPR011991">
    <property type="entry name" value="ArsR-like_HTH"/>
</dbReference>
<feature type="domain" description="HTH arsR-type" evidence="1">
    <location>
        <begin position="253"/>
        <end position="328"/>
    </location>
</feature>
<sequence>MSIHFVLEAEDLSRLRFAFSPMWEGIMSLRVLQQPALAALHLPWIRETRQQLPFRKPDPYLTLAMQLVNAQQYMPDFLTPPPSTPFPDFEEELARVASTPEYVVRREVTRTFPNPEKRSELVRALMDEPSLSLHRMVQSIGTYWERHLAVHWPRMLLMLEADVTLRGRILALSGPGSLFEGLHASLTFQNGVLTRQSDSEQTVHVRGQGLVLVPSLFCWAQVLTLRDPPWQPTVIYPARGAANLWHAVPEPYGALEHLLGTSCARILSALRTPSTTLELAHLFGLVPGAVSFQLSKLRQTGLVEGQRLGRAVYYRWTNRGEALLELFPPERSSSSGGREKGKGH</sequence>